<dbReference type="NCBIfam" id="TIGR00175">
    <property type="entry name" value="mito_nad_idh"/>
    <property type="match status" value="1"/>
</dbReference>
<evidence type="ECO:0000313" key="7">
    <source>
        <dbReference type="EMBL" id="KAJ8904369.1"/>
    </source>
</evidence>
<dbReference type="PANTHER" id="PTHR11835">
    <property type="entry name" value="DECARBOXYLATING DEHYDROGENASES-ISOCITRATE, ISOPROPYLMALATE, TARTRATE"/>
    <property type="match status" value="1"/>
</dbReference>
<evidence type="ECO:0000313" key="8">
    <source>
        <dbReference type="Proteomes" id="UP001157974"/>
    </source>
</evidence>
<dbReference type="EMBL" id="JAMWBK010000006">
    <property type="protein sequence ID" value="KAJ8904369.1"/>
    <property type="molecule type" value="Genomic_DNA"/>
</dbReference>
<dbReference type="SUPFAM" id="SSF53659">
    <property type="entry name" value="Isocitrate/Isopropylmalate dehydrogenase-like"/>
    <property type="match status" value="1"/>
</dbReference>
<dbReference type="GO" id="GO:0006102">
    <property type="term" value="P:isocitrate metabolic process"/>
    <property type="evidence" value="ECO:0007669"/>
    <property type="project" value="TreeGrafter"/>
</dbReference>
<evidence type="ECO:0000256" key="2">
    <source>
        <dbReference type="ARBA" id="ARBA00007769"/>
    </source>
</evidence>
<keyword evidence="8" id="KW-1185">Reference proteome</keyword>
<dbReference type="AlphaFoldDB" id="A0AAV8UP94"/>
<dbReference type="Gene3D" id="3.40.718.10">
    <property type="entry name" value="Isopropylmalate Dehydrogenase"/>
    <property type="match status" value="1"/>
</dbReference>
<keyword evidence="3" id="KW-0816">Tricarboxylic acid cycle</keyword>
<evidence type="ECO:0000256" key="1">
    <source>
        <dbReference type="ARBA" id="ARBA00004173"/>
    </source>
</evidence>
<gene>
    <name evidence="7" type="ORF">NDN08_000888</name>
</gene>
<dbReference type="GO" id="GO:0004449">
    <property type="term" value="F:isocitrate dehydrogenase (NAD+) activity"/>
    <property type="evidence" value="ECO:0007669"/>
    <property type="project" value="TreeGrafter"/>
</dbReference>
<keyword evidence="4" id="KW-0809">Transit peptide</keyword>
<comment type="similarity">
    <text evidence="2">Belongs to the isocitrate and isopropylmalate dehydrogenases family.</text>
</comment>
<sequence length="392" mass="42371">MVLVTRLGGVSRLVGRVGAVNGSRWIHGTAALAQQGVAYNERLFGHLETSVNSFPILHTGGVHPVPVTLMPGEGIGLEVANSMIRVFEAADVPVEFERFEFTDLDEGVPDAVVASFRKNGVALKGPFNTPVKSKSKSINIILRTTFDLFANVVHCKNIPGVKTRHPGVDVVVIRENTEGEYSGLEHETVPGVVESLKIISREKSIRIAEYAFQYAERNNRKKVTAVHKANIMKQSDGLFLQCCKEVAAKYPYIEFDNMIVDNTCMQMASKPQQFDVMVMPNLYGNIITNIACGLAGGQGLFPGANFSPTAAIFEQATRHAAKSIGGMDVANPSATILAGAMMLRYLKLNEQASGIETALLEVLQDGKVLTPDLPGGKAKLSDFTKAVIAKLD</sequence>
<evidence type="ECO:0000256" key="3">
    <source>
        <dbReference type="ARBA" id="ARBA00022532"/>
    </source>
</evidence>
<keyword evidence="5" id="KW-0496">Mitochondrion</keyword>
<proteinExistence type="inferred from homology"/>
<organism evidence="7 8">
    <name type="scientific">Rhodosorus marinus</name>
    <dbReference type="NCBI Taxonomy" id="101924"/>
    <lineage>
        <taxon>Eukaryota</taxon>
        <taxon>Rhodophyta</taxon>
        <taxon>Stylonematophyceae</taxon>
        <taxon>Stylonematales</taxon>
        <taxon>Stylonemataceae</taxon>
        <taxon>Rhodosorus</taxon>
    </lineage>
</organism>
<accession>A0AAV8UP94</accession>
<dbReference type="SMART" id="SM01329">
    <property type="entry name" value="Iso_dh"/>
    <property type="match status" value="1"/>
</dbReference>
<reference evidence="7 8" key="1">
    <citation type="journal article" date="2023" name="Nat. Commun.">
        <title>Origin of minicircular mitochondrial genomes in red algae.</title>
        <authorList>
            <person name="Lee Y."/>
            <person name="Cho C.H."/>
            <person name="Lee Y.M."/>
            <person name="Park S.I."/>
            <person name="Yang J.H."/>
            <person name="West J.A."/>
            <person name="Bhattacharya D."/>
            <person name="Yoon H.S."/>
        </authorList>
    </citation>
    <scope>NUCLEOTIDE SEQUENCE [LARGE SCALE GENOMIC DNA]</scope>
    <source>
        <strain evidence="7 8">CCMP1338</strain>
        <tissue evidence="7">Whole cell</tissue>
    </source>
</reference>
<feature type="domain" description="Isopropylmalate dehydrogenase-like" evidence="6">
    <location>
        <begin position="66"/>
        <end position="387"/>
    </location>
</feature>
<dbReference type="FunFam" id="3.40.718.10:FF:000001">
    <property type="entry name" value="Isocitrate dehydrogenase [NAD] subunit, mitochondrial"/>
    <property type="match status" value="1"/>
</dbReference>
<dbReference type="InterPro" id="IPR024084">
    <property type="entry name" value="IsoPropMal-DH-like_dom"/>
</dbReference>
<evidence type="ECO:0000256" key="5">
    <source>
        <dbReference type="ARBA" id="ARBA00023128"/>
    </source>
</evidence>
<dbReference type="Proteomes" id="UP001157974">
    <property type="component" value="Unassembled WGS sequence"/>
</dbReference>
<dbReference type="Pfam" id="PF00180">
    <property type="entry name" value="Iso_dh"/>
    <property type="match status" value="1"/>
</dbReference>
<dbReference type="GO" id="GO:0005739">
    <property type="term" value="C:mitochondrion"/>
    <property type="evidence" value="ECO:0007669"/>
    <property type="project" value="UniProtKB-SubCell"/>
</dbReference>
<dbReference type="InterPro" id="IPR004434">
    <property type="entry name" value="Isocitrate_DH_NAD"/>
</dbReference>
<name>A0AAV8UP94_9RHOD</name>
<dbReference type="PANTHER" id="PTHR11835:SF42">
    <property type="entry name" value="ISOCITRATE DEHYDROGENASE [NAD] SUBUNIT BETA, MITOCHONDRIAL"/>
    <property type="match status" value="1"/>
</dbReference>
<evidence type="ECO:0000259" key="6">
    <source>
        <dbReference type="SMART" id="SM01329"/>
    </source>
</evidence>
<comment type="caution">
    <text evidence="7">The sequence shown here is derived from an EMBL/GenBank/DDBJ whole genome shotgun (WGS) entry which is preliminary data.</text>
</comment>
<comment type="subcellular location">
    <subcellularLocation>
        <location evidence="1">Mitochondrion</location>
    </subcellularLocation>
</comment>
<dbReference type="GO" id="GO:0006099">
    <property type="term" value="P:tricarboxylic acid cycle"/>
    <property type="evidence" value="ECO:0007669"/>
    <property type="project" value="UniProtKB-KW"/>
</dbReference>
<protein>
    <recommendedName>
        <fullName evidence="6">Isopropylmalate dehydrogenase-like domain-containing protein</fullName>
    </recommendedName>
</protein>
<evidence type="ECO:0000256" key="4">
    <source>
        <dbReference type="ARBA" id="ARBA00022946"/>
    </source>
</evidence>